<dbReference type="InterPro" id="IPR011006">
    <property type="entry name" value="CheY-like_superfamily"/>
</dbReference>
<dbReference type="InterPro" id="IPR050595">
    <property type="entry name" value="Bact_response_regulator"/>
</dbReference>
<dbReference type="Gene3D" id="3.40.50.2300">
    <property type="match status" value="1"/>
</dbReference>
<dbReference type="GO" id="GO:0006355">
    <property type="term" value="P:regulation of DNA-templated transcription"/>
    <property type="evidence" value="ECO:0007669"/>
    <property type="project" value="InterPro"/>
</dbReference>
<organism evidence="7 8">
    <name type="scientific">Pseudobutyrivibrio xylanivorans DSM 14809</name>
    <dbReference type="NCBI Taxonomy" id="1123012"/>
    <lineage>
        <taxon>Bacteria</taxon>
        <taxon>Bacillati</taxon>
        <taxon>Bacillota</taxon>
        <taxon>Clostridia</taxon>
        <taxon>Lachnospirales</taxon>
        <taxon>Lachnospiraceae</taxon>
        <taxon>Pseudobutyrivibrio</taxon>
    </lineage>
</organism>
<dbReference type="CDD" id="cd17536">
    <property type="entry name" value="REC_YesN-like"/>
    <property type="match status" value="1"/>
</dbReference>
<dbReference type="PANTHER" id="PTHR44591">
    <property type="entry name" value="STRESS RESPONSE REGULATOR PROTEIN 1"/>
    <property type="match status" value="1"/>
</dbReference>
<dbReference type="OrthoDB" id="3190595at2"/>
<evidence type="ECO:0000256" key="4">
    <source>
        <dbReference type="ARBA" id="ARBA00024867"/>
    </source>
</evidence>
<keyword evidence="8" id="KW-1185">Reference proteome</keyword>
<dbReference type="Gene3D" id="1.10.10.10">
    <property type="entry name" value="Winged helix-like DNA-binding domain superfamily/Winged helix DNA-binding domain"/>
    <property type="match status" value="1"/>
</dbReference>
<feature type="domain" description="Response regulatory" evidence="6">
    <location>
        <begin position="2"/>
        <end position="117"/>
    </location>
</feature>
<reference evidence="7 8" key="1">
    <citation type="submission" date="2016-11" db="EMBL/GenBank/DDBJ databases">
        <authorList>
            <person name="Jaros S."/>
            <person name="Januszkiewicz K."/>
            <person name="Wedrychowicz H."/>
        </authorList>
    </citation>
    <scope>NUCLEOTIDE SEQUENCE [LARGE SCALE GENOMIC DNA]</scope>
    <source>
        <strain evidence="7 8">DSM 14809</strain>
    </source>
</reference>
<dbReference type="PROSITE" id="PS50110">
    <property type="entry name" value="RESPONSE_REGULATORY"/>
    <property type="match status" value="1"/>
</dbReference>
<dbReference type="GO" id="GO:0000160">
    <property type="term" value="P:phosphorelay signal transduction system"/>
    <property type="evidence" value="ECO:0007669"/>
    <property type="project" value="InterPro"/>
</dbReference>
<gene>
    <name evidence="7" type="ORF">SAMN02745725_00391</name>
</gene>
<evidence type="ECO:0000256" key="3">
    <source>
        <dbReference type="ARBA" id="ARBA00023125"/>
    </source>
</evidence>
<feature type="modified residue" description="4-aspartylphosphate" evidence="5">
    <location>
        <position position="54"/>
    </location>
</feature>
<dbReference type="Proteomes" id="UP000184185">
    <property type="component" value="Unassembled WGS sequence"/>
</dbReference>
<dbReference type="SUPFAM" id="SSF52172">
    <property type="entry name" value="CheY-like"/>
    <property type="match status" value="1"/>
</dbReference>
<evidence type="ECO:0000256" key="5">
    <source>
        <dbReference type="PROSITE-ProRule" id="PRU00169"/>
    </source>
</evidence>
<evidence type="ECO:0000256" key="1">
    <source>
        <dbReference type="ARBA" id="ARBA00018672"/>
    </source>
</evidence>
<accession>A0A1M6BB37</accession>
<evidence type="ECO:0000313" key="8">
    <source>
        <dbReference type="Proteomes" id="UP000184185"/>
    </source>
</evidence>
<evidence type="ECO:0000256" key="2">
    <source>
        <dbReference type="ARBA" id="ARBA00022553"/>
    </source>
</evidence>
<dbReference type="Pfam" id="PF00072">
    <property type="entry name" value="Response_reg"/>
    <property type="match status" value="1"/>
</dbReference>
<dbReference type="InterPro" id="IPR001789">
    <property type="entry name" value="Sig_transdc_resp-reg_receiver"/>
</dbReference>
<dbReference type="AlphaFoldDB" id="A0A1M6BB37"/>
<dbReference type="PANTHER" id="PTHR44591:SF3">
    <property type="entry name" value="RESPONSE REGULATORY DOMAIN-CONTAINING PROTEIN"/>
    <property type="match status" value="1"/>
</dbReference>
<dbReference type="EMBL" id="FQYQ01000002">
    <property type="protein sequence ID" value="SHI45663.1"/>
    <property type="molecule type" value="Genomic_DNA"/>
</dbReference>
<comment type="function">
    <text evidence="4">May play the central regulatory role in sporulation. It may be an element of the effector pathway responsible for the activation of sporulation genes in response to nutritional stress. Spo0A may act in concert with spo0H (a sigma factor) to control the expression of some genes that are critical to the sporulation process.</text>
</comment>
<evidence type="ECO:0000313" key="7">
    <source>
        <dbReference type="EMBL" id="SHI45663.1"/>
    </source>
</evidence>
<dbReference type="InterPro" id="IPR016032">
    <property type="entry name" value="Sig_transdc_resp-reg_C-effctor"/>
</dbReference>
<evidence type="ECO:0000259" key="6">
    <source>
        <dbReference type="PROSITE" id="PS50110"/>
    </source>
</evidence>
<dbReference type="SMART" id="SM00448">
    <property type="entry name" value="REC"/>
    <property type="match status" value="1"/>
</dbReference>
<dbReference type="RefSeq" id="WP_072911957.1">
    <property type="nucleotide sequence ID" value="NZ_FQYQ01000002.1"/>
</dbReference>
<dbReference type="SUPFAM" id="SSF46894">
    <property type="entry name" value="C-terminal effector domain of the bipartite response regulators"/>
    <property type="match status" value="1"/>
</dbReference>
<keyword evidence="3" id="KW-0238">DNA-binding</keyword>
<keyword evidence="2 5" id="KW-0597">Phosphoprotein</keyword>
<sequence length="273" mass="30820">MKYLIVDDEKIIVEGMEDTLREIVGDSAAIYTASDPFEAIEMMKLHQVDMVFSDVDMPGMNGLKLAQSLSEVNPDVDIVFCTGYAHYSLDAWKTTAKAFILKPVSKEDMKAAIDRLTASRKPAGVSETADKADGKELEVICFGNFEIFHKGAPVHFARKKSKEMVAYLIDRKGAMVSTGELRSALWEEEEDNEEKKGYIRVLANDIRKSMEDIGISNFLRNDMDCYSVDIKSMSCDYLKFLEGDEKAKKSFADEYMMQYPWAENTLGTLLDML</sequence>
<dbReference type="InterPro" id="IPR036388">
    <property type="entry name" value="WH-like_DNA-bd_sf"/>
</dbReference>
<dbReference type="GO" id="GO:0003677">
    <property type="term" value="F:DNA binding"/>
    <property type="evidence" value="ECO:0007669"/>
    <property type="project" value="UniProtKB-KW"/>
</dbReference>
<proteinExistence type="predicted"/>
<name>A0A1M6BB37_PSEXY</name>
<protein>
    <recommendedName>
        <fullName evidence="1">Stage 0 sporulation protein A homolog</fullName>
    </recommendedName>
</protein>